<proteinExistence type="predicted"/>
<organism evidence="2 3">
    <name type="scientific">Paspalum notatum var. saurae</name>
    <dbReference type="NCBI Taxonomy" id="547442"/>
    <lineage>
        <taxon>Eukaryota</taxon>
        <taxon>Viridiplantae</taxon>
        <taxon>Streptophyta</taxon>
        <taxon>Embryophyta</taxon>
        <taxon>Tracheophyta</taxon>
        <taxon>Spermatophyta</taxon>
        <taxon>Magnoliopsida</taxon>
        <taxon>Liliopsida</taxon>
        <taxon>Poales</taxon>
        <taxon>Poaceae</taxon>
        <taxon>PACMAD clade</taxon>
        <taxon>Panicoideae</taxon>
        <taxon>Andropogonodae</taxon>
        <taxon>Paspaleae</taxon>
        <taxon>Paspalinae</taxon>
        <taxon>Paspalum</taxon>
    </lineage>
</organism>
<evidence type="ECO:0000313" key="2">
    <source>
        <dbReference type="EMBL" id="WVZ49946.1"/>
    </source>
</evidence>
<accession>A0AAQ3PI10</accession>
<gene>
    <name evidence="2" type="ORF">U9M48_001260</name>
</gene>
<reference evidence="2 3" key="1">
    <citation type="submission" date="2024-02" db="EMBL/GenBank/DDBJ databases">
        <title>High-quality chromosome-scale genome assembly of Pensacola bahiagrass (Paspalum notatum Flugge var. saurae).</title>
        <authorList>
            <person name="Vega J.M."/>
            <person name="Podio M."/>
            <person name="Orjuela J."/>
            <person name="Siena L.A."/>
            <person name="Pessino S.C."/>
            <person name="Combes M.C."/>
            <person name="Mariac C."/>
            <person name="Albertini E."/>
            <person name="Pupilli F."/>
            <person name="Ortiz J.P.A."/>
            <person name="Leblanc O."/>
        </authorList>
    </citation>
    <scope>NUCLEOTIDE SEQUENCE [LARGE SCALE GENOMIC DNA]</scope>
    <source>
        <strain evidence="2">R1</strain>
        <tissue evidence="2">Leaf</tissue>
    </source>
</reference>
<dbReference type="AlphaFoldDB" id="A0AAQ3PI10"/>
<name>A0AAQ3PI10_PASNO</name>
<evidence type="ECO:0000313" key="3">
    <source>
        <dbReference type="Proteomes" id="UP001341281"/>
    </source>
</evidence>
<keyword evidence="3" id="KW-1185">Reference proteome</keyword>
<dbReference type="EMBL" id="CP144745">
    <property type="protein sequence ID" value="WVZ49946.1"/>
    <property type="molecule type" value="Genomic_DNA"/>
</dbReference>
<dbReference type="Proteomes" id="UP001341281">
    <property type="component" value="Chromosome 01"/>
</dbReference>
<protein>
    <submittedName>
        <fullName evidence="2">Uncharacterized protein</fullName>
    </submittedName>
</protein>
<evidence type="ECO:0000256" key="1">
    <source>
        <dbReference type="SAM" id="MobiDB-lite"/>
    </source>
</evidence>
<feature type="region of interest" description="Disordered" evidence="1">
    <location>
        <begin position="18"/>
        <end position="40"/>
    </location>
</feature>
<sequence>MFAAAGLRSTGRALLRRPSFPRGLADKQQPLRGAENISRRRLHNNSDHVITEFEMNKVPLDAKIDEFLRIMRSKETMMKEVKEAYMEDKVGRDM</sequence>